<dbReference type="Gene3D" id="3.30.460.10">
    <property type="entry name" value="Beta Polymerase, domain 2"/>
    <property type="match status" value="1"/>
</dbReference>
<feature type="domain" description="Poly(A) RNA polymerase mitochondrial-like central palm" evidence="1">
    <location>
        <begin position="61"/>
        <end position="145"/>
    </location>
</feature>
<protein>
    <recommendedName>
        <fullName evidence="1">Poly(A) RNA polymerase mitochondrial-like central palm domain-containing protein</fullName>
    </recommendedName>
</protein>
<dbReference type="EMBL" id="UYRV01130828">
    <property type="protein sequence ID" value="VDN37065.1"/>
    <property type="molecule type" value="Genomic_DNA"/>
</dbReference>
<sequence>MRQLCLAARSLHRAFSTALDNPLNYDFNYNFSENFIAKHQKRLFQWNTSLLEAQRRRVQHGQKHRANIDRCLSRLKAALENQRRSVVPIGSSVNGLHGKSSDLDLVVITDNNDAQRQDFCEKFGRSERFRRHQMGIITAALRKADLIELASVQQILFSVNVDFLCESNKV</sequence>
<gene>
    <name evidence="2" type="ORF">CGOC_LOCUS13372</name>
</gene>
<proteinExistence type="predicted"/>
<organism evidence="2 3">
    <name type="scientific">Cylicostephanus goldi</name>
    <name type="common">Nematode worm</name>
    <dbReference type="NCBI Taxonomy" id="71465"/>
    <lineage>
        <taxon>Eukaryota</taxon>
        <taxon>Metazoa</taxon>
        <taxon>Ecdysozoa</taxon>
        <taxon>Nematoda</taxon>
        <taxon>Chromadorea</taxon>
        <taxon>Rhabditida</taxon>
        <taxon>Rhabditina</taxon>
        <taxon>Rhabditomorpha</taxon>
        <taxon>Strongyloidea</taxon>
        <taxon>Strongylidae</taxon>
        <taxon>Cylicostephanus</taxon>
    </lineage>
</organism>
<accession>A0A3P7N3Y5</accession>
<dbReference type="InterPro" id="IPR043519">
    <property type="entry name" value="NT_sf"/>
</dbReference>
<evidence type="ECO:0000313" key="3">
    <source>
        <dbReference type="Proteomes" id="UP000271889"/>
    </source>
</evidence>
<dbReference type="Pfam" id="PF22600">
    <property type="entry name" value="MTPAP-like_central"/>
    <property type="match status" value="1"/>
</dbReference>
<dbReference type="InterPro" id="IPR054708">
    <property type="entry name" value="MTPAP-like_central"/>
</dbReference>
<evidence type="ECO:0000313" key="2">
    <source>
        <dbReference type="EMBL" id="VDN37065.1"/>
    </source>
</evidence>
<keyword evidence="3" id="KW-1185">Reference proteome</keyword>
<reference evidence="2 3" key="1">
    <citation type="submission" date="2018-11" db="EMBL/GenBank/DDBJ databases">
        <authorList>
            <consortium name="Pathogen Informatics"/>
        </authorList>
    </citation>
    <scope>NUCLEOTIDE SEQUENCE [LARGE SCALE GENOMIC DNA]</scope>
</reference>
<evidence type="ECO:0000259" key="1">
    <source>
        <dbReference type="Pfam" id="PF22600"/>
    </source>
</evidence>
<dbReference type="Proteomes" id="UP000271889">
    <property type="component" value="Unassembled WGS sequence"/>
</dbReference>
<dbReference type="SUPFAM" id="SSF81301">
    <property type="entry name" value="Nucleotidyltransferase"/>
    <property type="match status" value="1"/>
</dbReference>
<dbReference type="OrthoDB" id="434989at2759"/>
<name>A0A3P7N3Y5_CYLGO</name>
<dbReference type="AlphaFoldDB" id="A0A3P7N3Y5"/>